<dbReference type="Proteomes" id="UP000008177">
    <property type="component" value="Unplaced contigs"/>
</dbReference>
<protein>
    <submittedName>
        <fullName evidence="2">Uncharacterized protein</fullName>
    </submittedName>
</protein>
<evidence type="ECO:0000313" key="3">
    <source>
        <dbReference type="Proteomes" id="UP000008177"/>
    </source>
</evidence>
<dbReference type="EMBL" id="FQ790300">
    <property type="protein sequence ID" value="CCD48976.1"/>
    <property type="molecule type" value="Genomic_DNA"/>
</dbReference>
<proteinExistence type="predicted"/>
<dbReference type="AlphaFoldDB" id="G2Y8Q0"/>
<feature type="region of interest" description="Disordered" evidence="1">
    <location>
        <begin position="1"/>
        <end position="33"/>
    </location>
</feature>
<organism evidence="2 3">
    <name type="scientific">Botryotinia fuckeliana (strain T4)</name>
    <name type="common">Noble rot fungus</name>
    <name type="synonym">Botrytis cinerea</name>
    <dbReference type="NCBI Taxonomy" id="999810"/>
    <lineage>
        <taxon>Eukaryota</taxon>
        <taxon>Fungi</taxon>
        <taxon>Dikarya</taxon>
        <taxon>Ascomycota</taxon>
        <taxon>Pezizomycotina</taxon>
        <taxon>Leotiomycetes</taxon>
        <taxon>Helotiales</taxon>
        <taxon>Sclerotiniaceae</taxon>
        <taxon>Botrytis</taxon>
    </lineage>
</organism>
<dbReference type="HOGENOM" id="CLU_3384669_0_0_1"/>
<name>G2Y8Q0_BOTF4</name>
<feature type="compositionally biased region" description="Basic residues" evidence="1">
    <location>
        <begin position="24"/>
        <end position="33"/>
    </location>
</feature>
<sequence>MQNFRQEDLLLESPGSASEERKPNKNWKKVGVG</sequence>
<dbReference type="InParanoid" id="G2Y8Q0"/>
<reference evidence="3" key="1">
    <citation type="journal article" date="2011" name="PLoS Genet.">
        <title>Genomic analysis of the necrotrophic fungal pathogens Sclerotinia sclerotiorum and Botrytis cinerea.</title>
        <authorList>
            <person name="Amselem J."/>
            <person name="Cuomo C.A."/>
            <person name="van Kan J.A."/>
            <person name="Viaud M."/>
            <person name="Benito E.P."/>
            <person name="Couloux A."/>
            <person name="Coutinho P.M."/>
            <person name="de Vries R.P."/>
            <person name="Dyer P.S."/>
            <person name="Fillinger S."/>
            <person name="Fournier E."/>
            <person name="Gout L."/>
            <person name="Hahn M."/>
            <person name="Kohn L."/>
            <person name="Lapalu N."/>
            <person name="Plummer K.M."/>
            <person name="Pradier J.M."/>
            <person name="Quevillon E."/>
            <person name="Sharon A."/>
            <person name="Simon A."/>
            <person name="ten Have A."/>
            <person name="Tudzynski B."/>
            <person name="Tudzynski P."/>
            <person name="Wincker P."/>
            <person name="Andrew M."/>
            <person name="Anthouard V."/>
            <person name="Beever R.E."/>
            <person name="Beffa R."/>
            <person name="Benoit I."/>
            <person name="Bouzid O."/>
            <person name="Brault B."/>
            <person name="Chen Z."/>
            <person name="Choquer M."/>
            <person name="Collemare J."/>
            <person name="Cotton P."/>
            <person name="Danchin E.G."/>
            <person name="Da Silva C."/>
            <person name="Gautier A."/>
            <person name="Giraud C."/>
            <person name="Giraud T."/>
            <person name="Gonzalez C."/>
            <person name="Grossetete S."/>
            <person name="Guldener U."/>
            <person name="Henrissat B."/>
            <person name="Howlett B.J."/>
            <person name="Kodira C."/>
            <person name="Kretschmer M."/>
            <person name="Lappartient A."/>
            <person name="Leroch M."/>
            <person name="Levis C."/>
            <person name="Mauceli E."/>
            <person name="Neuveglise C."/>
            <person name="Oeser B."/>
            <person name="Pearson M."/>
            <person name="Poulain J."/>
            <person name="Poussereau N."/>
            <person name="Quesneville H."/>
            <person name="Rascle C."/>
            <person name="Schumacher J."/>
            <person name="Segurens B."/>
            <person name="Sexton A."/>
            <person name="Silva E."/>
            <person name="Sirven C."/>
            <person name="Soanes D.M."/>
            <person name="Talbot N.J."/>
            <person name="Templeton M."/>
            <person name="Yandava C."/>
            <person name="Yarden O."/>
            <person name="Zeng Q."/>
            <person name="Rollins J.A."/>
            <person name="Lebrun M.H."/>
            <person name="Dickman M."/>
        </authorList>
    </citation>
    <scope>NUCLEOTIDE SEQUENCE [LARGE SCALE GENOMIC DNA]</scope>
    <source>
        <strain evidence="3">T4</strain>
    </source>
</reference>
<gene>
    <name evidence="2" type="ORF">BofuT4_uP028520.1</name>
</gene>
<evidence type="ECO:0000313" key="2">
    <source>
        <dbReference type="EMBL" id="CCD48976.1"/>
    </source>
</evidence>
<evidence type="ECO:0000256" key="1">
    <source>
        <dbReference type="SAM" id="MobiDB-lite"/>
    </source>
</evidence>
<accession>G2Y8Q0</accession>